<dbReference type="GO" id="GO:0015209">
    <property type="term" value="F:cytosine transmembrane transporter activity"/>
    <property type="evidence" value="ECO:0007669"/>
    <property type="project" value="InterPro"/>
</dbReference>
<dbReference type="PANTHER" id="PTHR30569">
    <property type="entry name" value="CYTOSINE TRANSPORTER CODB"/>
    <property type="match status" value="1"/>
</dbReference>
<evidence type="ECO:0008006" key="9">
    <source>
        <dbReference type="Google" id="ProtNLM"/>
    </source>
</evidence>
<comment type="subcellular location">
    <subcellularLocation>
        <location evidence="1">Membrane</location>
        <topology evidence="1">Multi-pass membrane protein</topology>
    </subcellularLocation>
</comment>
<dbReference type="GO" id="GO:0005886">
    <property type="term" value="C:plasma membrane"/>
    <property type="evidence" value="ECO:0007669"/>
    <property type="project" value="TreeGrafter"/>
</dbReference>
<evidence type="ECO:0000256" key="1">
    <source>
        <dbReference type="ARBA" id="ARBA00004141"/>
    </source>
</evidence>
<dbReference type="EMBL" id="MJIC01000015">
    <property type="protein sequence ID" value="OFI33383.1"/>
    <property type="molecule type" value="Genomic_DNA"/>
</dbReference>
<feature type="transmembrane region" description="Helical" evidence="6">
    <location>
        <begin position="324"/>
        <end position="341"/>
    </location>
</feature>
<feature type="transmembrane region" description="Helical" evidence="6">
    <location>
        <begin position="242"/>
        <end position="264"/>
    </location>
</feature>
<evidence type="ECO:0000256" key="4">
    <source>
        <dbReference type="ARBA" id="ARBA00022989"/>
    </source>
</evidence>
<feature type="transmembrane region" description="Helical" evidence="6">
    <location>
        <begin position="112"/>
        <end position="137"/>
    </location>
</feature>
<organism evidence="7 8">
    <name type="scientific">Alteromonas lipolytica</name>
    <dbReference type="NCBI Taxonomy" id="1856405"/>
    <lineage>
        <taxon>Bacteria</taxon>
        <taxon>Pseudomonadati</taxon>
        <taxon>Pseudomonadota</taxon>
        <taxon>Gammaproteobacteria</taxon>
        <taxon>Alteromonadales</taxon>
        <taxon>Alteromonadaceae</taxon>
        <taxon>Alteromonas/Salinimonas group</taxon>
        <taxon>Alteromonas</taxon>
    </lineage>
</organism>
<evidence type="ECO:0000256" key="3">
    <source>
        <dbReference type="ARBA" id="ARBA00022692"/>
    </source>
</evidence>
<dbReference type="PANTHER" id="PTHR30569:SF0">
    <property type="entry name" value="CYTOSINE PERMEASE"/>
    <property type="match status" value="1"/>
</dbReference>
<dbReference type="InterPro" id="IPR030191">
    <property type="entry name" value="CodB"/>
</dbReference>
<evidence type="ECO:0000313" key="8">
    <source>
        <dbReference type="Proteomes" id="UP000176037"/>
    </source>
</evidence>
<feature type="transmembrane region" description="Helical" evidence="6">
    <location>
        <begin position="217"/>
        <end position="235"/>
    </location>
</feature>
<feature type="transmembrane region" description="Helical" evidence="6">
    <location>
        <begin position="38"/>
        <end position="59"/>
    </location>
</feature>
<evidence type="ECO:0000256" key="2">
    <source>
        <dbReference type="ARBA" id="ARBA00008974"/>
    </source>
</evidence>
<keyword evidence="8" id="KW-1185">Reference proteome</keyword>
<gene>
    <name evidence="7" type="ORF">BFC17_03730</name>
</gene>
<comment type="similarity">
    <text evidence="2">Belongs to the purine-cytosine permease (2.A.39) family.</text>
</comment>
<keyword evidence="3 6" id="KW-0812">Transmembrane</keyword>
<evidence type="ECO:0000313" key="7">
    <source>
        <dbReference type="EMBL" id="OFI33383.1"/>
    </source>
</evidence>
<evidence type="ECO:0000256" key="5">
    <source>
        <dbReference type="ARBA" id="ARBA00023136"/>
    </source>
</evidence>
<sequence>MLNKIKQWWTLDAAEEAESADNPLSPLTESQRRNALPLLALAFGWGFLVTGLLTGGALGKGLPFMPDLLTASFLGNGMNFIIGALVGYIGYKTACNSGLLYRFTYGNIGAYIPVLFVALLTIGWQGITVGAFGYAWAQSFDSTTFYIVAIGAGVLFTATTYLGVDALEKVSMPSVLMLVAVGIYATWLNIDTVGGWDAFFDMSAKQAAASPISMREAINMVVGSWIVGAIVMADYTRFAKKAWVAIAIPFVVLIISQWFLQIIGSMGGIVSGTYEFTTYMLEQGAVIGFLGVIAMSLALWTTGDTNLYLPAVQTASVFRKPKRVTTLICGIAGTILGLGVYEYFLDWINLLAALVPPIIGPVIVDYYIVNKKRYNPDTLAHLPGWNALAIVAYLVGAISAYAAGAGVELPGAAALFPSLYGLLVSMLVYFIFALIAKWVFPAKGSQTAPQTNS</sequence>
<feature type="transmembrane region" description="Helical" evidence="6">
    <location>
        <begin position="143"/>
        <end position="163"/>
    </location>
</feature>
<feature type="transmembrane region" description="Helical" evidence="6">
    <location>
        <begin position="170"/>
        <end position="190"/>
    </location>
</feature>
<feature type="transmembrane region" description="Helical" evidence="6">
    <location>
        <begin position="388"/>
        <end position="407"/>
    </location>
</feature>
<proteinExistence type="inferred from homology"/>
<evidence type="ECO:0000256" key="6">
    <source>
        <dbReference type="SAM" id="Phobius"/>
    </source>
</evidence>
<feature type="transmembrane region" description="Helical" evidence="6">
    <location>
        <begin position="347"/>
        <end position="368"/>
    </location>
</feature>
<comment type="caution">
    <text evidence="7">The sequence shown here is derived from an EMBL/GenBank/DDBJ whole genome shotgun (WGS) entry which is preliminary data.</text>
</comment>
<feature type="transmembrane region" description="Helical" evidence="6">
    <location>
        <begin position="284"/>
        <end position="303"/>
    </location>
</feature>
<accession>A0A1E8FD17</accession>
<dbReference type="Proteomes" id="UP000176037">
    <property type="component" value="Unassembled WGS sequence"/>
</dbReference>
<keyword evidence="4 6" id="KW-1133">Transmembrane helix</keyword>
<reference evidence="7 8" key="1">
    <citation type="submission" date="2016-09" db="EMBL/GenBank/DDBJ databases">
        <title>Alteromonas lipolytica, a new species isolated from sea water.</title>
        <authorList>
            <person name="Wu Y.-H."/>
            <person name="Cheng H."/>
            <person name="Xu X.-W."/>
        </authorList>
    </citation>
    <scope>NUCLEOTIDE SEQUENCE [LARGE SCALE GENOMIC DNA]</scope>
    <source>
        <strain evidence="7 8">JW12</strain>
    </source>
</reference>
<feature type="transmembrane region" description="Helical" evidence="6">
    <location>
        <begin position="419"/>
        <end position="440"/>
    </location>
</feature>
<dbReference type="STRING" id="1856405.BFC17_03730"/>
<feature type="transmembrane region" description="Helical" evidence="6">
    <location>
        <begin position="71"/>
        <end position="91"/>
    </location>
</feature>
<keyword evidence="5 6" id="KW-0472">Membrane</keyword>
<name>A0A1E8FD17_9ALTE</name>
<dbReference type="InterPro" id="IPR001248">
    <property type="entry name" value="Pur-cyt_permease"/>
</dbReference>
<dbReference type="AlphaFoldDB" id="A0A1E8FD17"/>
<dbReference type="OrthoDB" id="9780088at2"/>
<dbReference type="Pfam" id="PF02133">
    <property type="entry name" value="Transp_cyt_pur"/>
    <property type="match status" value="1"/>
</dbReference>
<dbReference type="Gene3D" id="1.10.4160.10">
    <property type="entry name" value="Hydantoin permease"/>
    <property type="match status" value="1"/>
</dbReference>
<protein>
    <recommendedName>
        <fullName evidence="9">Cytosine permease</fullName>
    </recommendedName>
</protein>
<dbReference type="RefSeq" id="WP_070177759.1">
    <property type="nucleotide sequence ID" value="NZ_BMJR01000002.1"/>
</dbReference>